<dbReference type="InterPro" id="IPR046849">
    <property type="entry name" value="E2_motif"/>
</dbReference>
<name>W9SLI2_9ROSA</name>
<dbReference type="Proteomes" id="UP000030645">
    <property type="component" value="Unassembled WGS sequence"/>
</dbReference>
<evidence type="ECO:0000256" key="2">
    <source>
        <dbReference type="ARBA" id="ARBA00022737"/>
    </source>
</evidence>
<dbReference type="FunFam" id="1.25.40.10:FF:000344">
    <property type="entry name" value="Pentatricopeptide repeat-containing protein"/>
    <property type="match status" value="1"/>
</dbReference>
<dbReference type="AlphaFoldDB" id="W9SLI2"/>
<dbReference type="SUPFAM" id="SSF51445">
    <property type="entry name" value="(Trans)glycosidases"/>
    <property type="match status" value="1"/>
</dbReference>
<dbReference type="Pfam" id="PF14432">
    <property type="entry name" value="DYW_deaminase"/>
    <property type="match status" value="1"/>
</dbReference>
<feature type="repeat" description="PPR" evidence="3">
    <location>
        <begin position="270"/>
        <end position="304"/>
    </location>
</feature>
<dbReference type="NCBIfam" id="TIGR00756">
    <property type="entry name" value="PPR"/>
    <property type="match status" value="7"/>
</dbReference>
<feature type="repeat" description="PPR" evidence="3">
    <location>
        <begin position="101"/>
        <end position="135"/>
    </location>
</feature>
<comment type="similarity">
    <text evidence="1">Belongs to the PPR family. PCMP-H subfamily.</text>
</comment>
<keyword evidence="6" id="KW-1185">Reference proteome</keyword>
<dbReference type="FunFam" id="3.20.20.80:FF:000560">
    <property type="entry name" value="Uncharacterized protein"/>
    <property type="match status" value="1"/>
</dbReference>
<sequence length="815" mass="91324">MRPIVCHSRHFKPWDKVEALVSSIRRPEITSQSPALSEELVGKILDGYPDIKTLKKLHSKVIVDRHLHFNPSLSIKLMRAFAACGESRIPRHIFDESPDRNVIFYNVMIRSYMNNHLYEDAFLVFKTMFSHGFLPDNYTYPCVLKACSASHDLWVGLQIHGAVVKVGLDLNLFVGNGLVSMYGKCDRLVEGRRVLDEMPRRDVVSWNSMVAGYAQNARFDDVLEICREMESLRLKLDAGTMASLLPAVTNTSSENVLYIKKMFENLVNKSLVSWNVMIAVYVNNSMPSEAVHLFLHMETCETEPDAVTIASILPACGDLSALLLGRRLHQYVKRKKLLPNLLLENALMDMYAKCGCLQDARGVFDNMKFRDVVSWTSLISAYGRSGQGRDAIELFEKMQDSGLSPDSVAFVSVISACSHAGLLEEGKYYFRLMIGEYKIVPRIEHFSCMVDLLGRAGRVEEAYSFVKEMPIEPNERVWGALLSACRVYSNMDIGLIAADKLFQLVPEQAGYYVLLSNIYAKAERWQDVTTVRSMMKSRGIKKTPGVSNVELNDRVHTFLAGDRSHPQSKKIYEDLDVLVGKMKELGYVPETDSALHDVEEEDKECHLAVHSEKLAIVFALLNSEPGAPIRITKNLRVCGDCHTAVKLISKIAEREIVVRDTYRFHHFKNGICSCADNWHLDRLAKSLSGRSQQSKVYLAAAPQCPYPDAHLDGAIKTGLFDYVWVQFYNNAQCHYAGNADNLLKAWNQWTSSQAKQVFLGLPASEAAAPSGGFISAAVLTSQVLPKIKGSAKYGGVMLWSKYYDNGYSAAIKGSV</sequence>
<dbReference type="PANTHER" id="PTHR47926">
    <property type="entry name" value="PENTATRICOPEPTIDE REPEAT-CONTAINING PROTEIN"/>
    <property type="match status" value="1"/>
</dbReference>
<dbReference type="GO" id="GO:0005975">
    <property type="term" value="P:carbohydrate metabolic process"/>
    <property type="evidence" value="ECO:0007669"/>
    <property type="project" value="InterPro"/>
</dbReference>
<proteinExistence type="inferred from homology"/>
<dbReference type="InterPro" id="IPR017853">
    <property type="entry name" value="GH"/>
</dbReference>
<dbReference type="FunFam" id="1.25.40.10:FF:002148">
    <property type="entry name" value="Pentatricopeptide repeat-containing protein At2g29760, chloroplastic"/>
    <property type="match status" value="1"/>
</dbReference>
<dbReference type="Pfam" id="PF20431">
    <property type="entry name" value="E_motif"/>
    <property type="match status" value="1"/>
</dbReference>
<dbReference type="GO" id="GO:0003723">
    <property type="term" value="F:RNA binding"/>
    <property type="evidence" value="ECO:0007669"/>
    <property type="project" value="InterPro"/>
</dbReference>
<evidence type="ECO:0000256" key="1">
    <source>
        <dbReference type="ARBA" id="ARBA00006643"/>
    </source>
</evidence>
<accession>W9SLI2</accession>
<dbReference type="PROSITE" id="PS51910">
    <property type="entry name" value="GH18_2"/>
    <property type="match status" value="1"/>
</dbReference>
<evidence type="ECO:0000259" key="4">
    <source>
        <dbReference type="PROSITE" id="PS51910"/>
    </source>
</evidence>
<dbReference type="Pfam" id="PF20430">
    <property type="entry name" value="Eplus_motif"/>
    <property type="match status" value="1"/>
</dbReference>
<feature type="domain" description="GH18" evidence="4">
    <location>
        <begin position="675"/>
        <end position="815"/>
    </location>
</feature>
<gene>
    <name evidence="5" type="ORF">L484_000761</name>
</gene>
<reference evidence="6" key="1">
    <citation type="submission" date="2013-01" db="EMBL/GenBank/DDBJ databases">
        <title>Draft Genome Sequence of a Mulberry Tree, Morus notabilis C.K. Schneid.</title>
        <authorList>
            <person name="He N."/>
            <person name="Zhao S."/>
        </authorList>
    </citation>
    <scope>NUCLEOTIDE SEQUENCE</scope>
</reference>
<dbReference type="PROSITE" id="PS51375">
    <property type="entry name" value="PPR"/>
    <property type="match status" value="4"/>
</dbReference>
<evidence type="ECO:0000313" key="5">
    <source>
        <dbReference type="EMBL" id="EXC37464.1"/>
    </source>
</evidence>
<dbReference type="GO" id="GO:0009451">
    <property type="term" value="P:RNA modification"/>
    <property type="evidence" value="ECO:0007669"/>
    <property type="project" value="InterPro"/>
</dbReference>
<dbReference type="Pfam" id="PF01535">
    <property type="entry name" value="PPR"/>
    <property type="match status" value="4"/>
</dbReference>
<feature type="repeat" description="PPR" evidence="3">
    <location>
        <begin position="202"/>
        <end position="236"/>
    </location>
</feature>
<evidence type="ECO:0000256" key="3">
    <source>
        <dbReference type="PROSITE-ProRule" id="PRU00708"/>
    </source>
</evidence>
<dbReference type="eggNOG" id="KOG4197">
    <property type="taxonomic scope" value="Eukaryota"/>
</dbReference>
<dbReference type="Pfam" id="PF13041">
    <property type="entry name" value="PPR_2"/>
    <property type="match status" value="2"/>
</dbReference>
<dbReference type="EMBL" id="KE620643">
    <property type="protein sequence ID" value="EXC37464.1"/>
    <property type="molecule type" value="Genomic_DNA"/>
</dbReference>
<dbReference type="InterPro" id="IPR002885">
    <property type="entry name" value="PPR_rpt"/>
</dbReference>
<organism evidence="5 6">
    <name type="scientific">Morus notabilis</name>
    <dbReference type="NCBI Taxonomy" id="981085"/>
    <lineage>
        <taxon>Eukaryota</taxon>
        <taxon>Viridiplantae</taxon>
        <taxon>Streptophyta</taxon>
        <taxon>Embryophyta</taxon>
        <taxon>Tracheophyta</taxon>
        <taxon>Spermatophyta</taxon>
        <taxon>Magnoliopsida</taxon>
        <taxon>eudicotyledons</taxon>
        <taxon>Gunneridae</taxon>
        <taxon>Pentapetalae</taxon>
        <taxon>rosids</taxon>
        <taxon>fabids</taxon>
        <taxon>Rosales</taxon>
        <taxon>Moraceae</taxon>
        <taxon>Moreae</taxon>
        <taxon>Morus</taxon>
    </lineage>
</organism>
<dbReference type="Gene3D" id="3.20.20.80">
    <property type="entry name" value="Glycosidases"/>
    <property type="match status" value="1"/>
</dbReference>
<keyword evidence="2" id="KW-0677">Repeat</keyword>
<dbReference type="InterPro" id="IPR032867">
    <property type="entry name" value="DYW_dom"/>
</dbReference>
<dbReference type="InterPro" id="IPR011990">
    <property type="entry name" value="TPR-like_helical_dom_sf"/>
</dbReference>
<dbReference type="InterPro" id="IPR046960">
    <property type="entry name" value="PPR_At4g14850-like_plant"/>
</dbReference>
<dbReference type="InterPro" id="IPR046848">
    <property type="entry name" value="E_motif"/>
</dbReference>
<dbReference type="eggNOG" id="KOG4701">
    <property type="taxonomic scope" value="Eukaryota"/>
</dbReference>
<dbReference type="GO" id="GO:0008270">
    <property type="term" value="F:zinc ion binding"/>
    <property type="evidence" value="ECO:0007669"/>
    <property type="project" value="InterPro"/>
</dbReference>
<dbReference type="InterPro" id="IPR001223">
    <property type="entry name" value="Glyco_hydro18_cat"/>
</dbReference>
<protein>
    <recommendedName>
        <fullName evidence="4">GH18 domain-containing protein</fullName>
    </recommendedName>
</protein>
<evidence type="ECO:0000313" key="6">
    <source>
        <dbReference type="Proteomes" id="UP000030645"/>
    </source>
</evidence>
<dbReference type="Gene3D" id="1.25.40.10">
    <property type="entry name" value="Tetratricopeptide repeat domain"/>
    <property type="match status" value="5"/>
</dbReference>
<feature type="repeat" description="PPR" evidence="3">
    <location>
        <begin position="371"/>
        <end position="405"/>
    </location>
</feature>
<dbReference type="PANTHER" id="PTHR47926:SF373">
    <property type="entry name" value="TETRATRICOPEPTIDE-LIKE HELICAL DOMAIN SUPERFAMILY, DYW DOMAIN-CONTAINING PROTEIN"/>
    <property type="match status" value="1"/>
</dbReference>